<name>A0A948W383_UNCEI</name>
<evidence type="ECO:0000313" key="2">
    <source>
        <dbReference type="EMBL" id="MBU2690802.1"/>
    </source>
</evidence>
<evidence type="ECO:0008006" key="4">
    <source>
        <dbReference type="Google" id="ProtNLM"/>
    </source>
</evidence>
<feature type="signal peptide" evidence="1">
    <location>
        <begin position="1"/>
        <end position="31"/>
    </location>
</feature>
<gene>
    <name evidence="2" type="ORF">KJ970_07715</name>
</gene>
<accession>A0A948W383</accession>
<keyword evidence="1" id="KW-0732">Signal</keyword>
<protein>
    <recommendedName>
        <fullName evidence="4">6-bladed beta-propeller</fullName>
    </recommendedName>
</protein>
<dbReference type="SUPFAM" id="SSF63829">
    <property type="entry name" value="Calcium-dependent phosphotriesterase"/>
    <property type="match status" value="1"/>
</dbReference>
<dbReference type="AlphaFoldDB" id="A0A948W383"/>
<comment type="caution">
    <text evidence="2">The sequence shown here is derived from an EMBL/GenBank/DDBJ whole genome shotgun (WGS) entry which is preliminary data.</text>
</comment>
<dbReference type="Gene3D" id="2.120.10.30">
    <property type="entry name" value="TolB, C-terminal domain"/>
    <property type="match status" value="1"/>
</dbReference>
<proteinExistence type="predicted"/>
<sequence>MKNLGDLFLQAIIVLLMTLLMGLAGSGPAGAGEETLVDGVVHVRNQDKPASGVETLKCQEQWRIGSNDEILLGVISQAVTDKDGNVYLLDRQLSQIQVYAPDGTYIRTLGREGDGPGEFRRGANLIILPDGRIGVGQLMPSGVVVLNPDGTPGSSIEFDGGDPGSDSFFFLDNLACRGSYMAISGRQLQRVPQGMNRVRFIAAVEFNGNEKHRIIEDSGPDPVVSRRFVEKDEYFASPGGWALGPDGKIFTAESRDQYAVTVYAPDGRRVRVIEREFEPLKRTAEEKGRVGQNLVAIVNGERIQFDIIAEDYAECISSLYVFDNGELWVLTPRGTHAQPKGVMQTFDVFDADGNFIHQAEVACEGNAESDRVIFLDDERMILVKGFNDAVRGMTGASDEEEAKEPVELEVICYRIST</sequence>
<feature type="chain" id="PRO_5037070508" description="6-bladed beta-propeller" evidence="1">
    <location>
        <begin position="32"/>
        <end position="417"/>
    </location>
</feature>
<dbReference type="EMBL" id="JAHJDP010000037">
    <property type="protein sequence ID" value="MBU2690802.1"/>
    <property type="molecule type" value="Genomic_DNA"/>
</dbReference>
<evidence type="ECO:0000256" key="1">
    <source>
        <dbReference type="SAM" id="SignalP"/>
    </source>
</evidence>
<dbReference type="Pfam" id="PF17170">
    <property type="entry name" value="DUF5128"/>
    <property type="match status" value="1"/>
</dbReference>
<reference evidence="2" key="1">
    <citation type="submission" date="2021-05" db="EMBL/GenBank/DDBJ databases">
        <title>Energy efficiency and biological interactions define the core microbiome of deep oligotrophic groundwater.</title>
        <authorList>
            <person name="Mehrshad M."/>
            <person name="Lopez-Fernandez M."/>
            <person name="Bell E."/>
            <person name="Bernier-Latmani R."/>
            <person name="Bertilsson S."/>
            <person name="Dopson M."/>
        </authorList>
    </citation>
    <scope>NUCLEOTIDE SEQUENCE</scope>
    <source>
        <strain evidence="2">Modern_marine.mb.64</strain>
    </source>
</reference>
<organism evidence="2 3">
    <name type="scientific">Eiseniibacteriota bacterium</name>
    <dbReference type="NCBI Taxonomy" id="2212470"/>
    <lineage>
        <taxon>Bacteria</taxon>
        <taxon>Candidatus Eiseniibacteriota</taxon>
    </lineage>
</organism>
<dbReference type="InterPro" id="IPR011042">
    <property type="entry name" value="6-blade_b-propeller_TolB-like"/>
</dbReference>
<evidence type="ECO:0000313" key="3">
    <source>
        <dbReference type="Proteomes" id="UP000777784"/>
    </source>
</evidence>
<dbReference type="Proteomes" id="UP000777784">
    <property type="component" value="Unassembled WGS sequence"/>
</dbReference>